<name>A0ABY6MSJ0_9BURK</name>
<keyword evidence="1" id="KW-0472">Membrane</keyword>
<feature type="transmembrane region" description="Helical" evidence="1">
    <location>
        <begin position="20"/>
        <end position="38"/>
    </location>
</feature>
<organism evidence="2 3">
    <name type="scientific">Caldimonas aquatica</name>
    <dbReference type="NCBI Taxonomy" id="376175"/>
    <lineage>
        <taxon>Bacteria</taxon>
        <taxon>Pseudomonadati</taxon>
        <taxon>Pseudomonadota</taxon>
        <taxon>Betaproteobacteria</taxon>
        <taxon>Burkholderiales</taxon>
        <taxon>Sphaerotilaceae</taxon>
        <taxon>Caldimonas</taxon>
    </lineage>
</organism>
<dbReference type="RefSeq" id="WP_264892647.1">
    <property type="nucleotide sequence ID" value="NZ_CP110257.1"/>
</dbReference>
<keyword evidence="3" id="KW-1185">Reference proteome</keyword>
<evidence type="ECO:0000313" key="3">
    <source>
        <dbReference type="Proteomes" id="UP001163266"/>
    </source>
</evidence>
<sequence>MTLIVNDIVWWQISLESVVNSWIPGISTFLLGVWFARIDERRKLKQKLKDDLLQIFIPIFNSGQSITLSEAENAARRMLHTFNAYKRIYSGVFNKAAEEKLGAILADGFLVNNNVNKPFMEPDVIQDLIKTL</sequence>
<keyword evidence="1" id="KW-1133">Transmembrane helix</keyword>
<keyword evidence="1" id="KW-0812">Transmembrane</keyword>
<reference evidence="2" key="1">
    <citation type="submission" date="2022-10" db="EMBL/GenBank/DDBJ databases">
        <title>Complete genome sequence of Schlegelella aquatica LMG 23380.</title>
        <authorList>
            <person name="Musilova J."/>
            <person name="Kourilova X."/>
            <person name="Bezdicek M."/>
            <person name="Hermankova K."/>
            <person name="Obruca S."/>
            <person name="Sedlar K."/>
        </authorList>
    </citation>
    <scope>NUCLEOTIDE SEQUENCE</scope>
    <source>
        <strain evidence="2">LMG 23380</strain>
    </source>
</reference>
<evidence type="ECO:0000256" key="1">
    <source>
        <dbReference type="SAM" id="Phobius"/>
    </source>
</evidence>
<gene>
    <name evidence="2" type="ORF">OMP39_15005</name>
</gene>
<dbReference type="Proteomes" id="UP001163266">
    <property type="component" value="Chromosome"/>
</dbReference>
<dbReference type="EMBL" id="CP110257">
    <property type="protein sequence ID" value="UZD54951.1"/>
    <property type="molecule type" value="Genomic_DNA"/>
</dbReference>
<protein>
    <submittedName>
        <fullName evidence="2">Uncharacterized protein</fullName>
    </submittedName>
</protein>
<accession>A0ABY6MSJ0</accession>
<evidence type="ECO:0000313" key="2">
    <source>
        <dbReference type="EMBL" id="UZD54951.1"/>
    </source>
</evidence>
<proteinExistence type="predicted"/>